<keyword evidence="3 6" id="KW-0812">Transmembrane</keyword>
<dbReference type="RefSeq" id="XP_017027278.1">
    <property type="nucleotide sequence ID" value="XM_017171789.3"/>
</dbReference>
<dbReference type="AlphaFoldDB" id="A0A6P4IY73"/>
<proteinExistence type="inferred from homology"/>
<reference evidence="8" key="2">
    <citation type="submission" date="2025-08" db="UniProtKB">
        <authorList>
            <consortium name="RefSeq"/>
        </authorList>
    </citation>
    <scope>IDENTIFICATION</scope>
    <source>
        <strain evidence="8">14028-0561.14</strain>
        <tissue evidence="8">Whole fly</tissue>
    </source>
</reference>
<comment type="similarity">
    <text evidence="2">Belongs to the TMEM14 family.</text>
</comment>
<evidence type="ECO:0000313" key="7">
    <source>
        <dbReference type="Proteomes" id="UP001652661"/>
    </source>
</evidence>
<dbReference type="Gene3D" id="1.10.10.1740">
    <property type="entry name" value="Transmembrane protein 14-like"/>
    <property type="match status" value="1"/>
</dbReference>
<comment type="subcellular location">
    <subcellularLocation>
        <location evidence="1">Membrane</location>
    </subcellularLocation>
</comment>
<keyword evidence="7" id="KW-1185">Reference proteome</keyword>
<evidence type="ECO:0000256" key="4">
    <source>
        <dbReference type="ARBA" id="ARBA00022989"/>
    </source>
</evidence>
<dbReference type="GeneID" id="108078147"/>
<dbReference type="InterPro" id="IPR044890">
    <property type="entry name" value="TMEM14_sf"/>
</dbReference>
<evidence type="ECO:0000256" key="5">
    <source>
        <dbReference type="ARBA" id="ARBA00023136"/>
    </source>
</evidence>
<evidence type="ECO:0000313" key="8">
    <source>
        <dbReference type="RefSeq" id="XP_017027278.1"/>
    </source>
</evidence>
<feature type="transmembrane region" description="Helical" evidence="6">
    <location>
        <begin position="79"/>
        <end position="98"/>
    </location>
</feature>
<dbReference type="PANTHER" id="PTHR12668:SF43">
    <property type="entry name" value="TRANSMEMBRANE PROTEIN 14 HOMOLOG"/>
    <property type="match status" value="1"/>
</dbReference>
<dbReference type="InterPro" id="IPR005349">
    <property type="entry name" value="TMEM14"/>
</dbReference>
<dbReference type="PANTHER" id="PTHR12668">
    <property type="entry name" value="TRANSMEMBRANE PROTEIN 14, 15"/>
    <property type="match status" value="1"/>
</dbReference>
<gene>
    <name evidence="8" type="primary">LOC108078147</name>
</gene>
<dbReference type="OrthoDB" id="5620at2759"/>
<keyword evidence="4 6" id="KW-1133">Transmembrane helix</keyword>
<feature type="transmembrane region" description="Helical" evidence="6">
    <location>
        <begin position="30"/>
        <end position="49"/>
    </location>
</feature>
<evidence type="ECO:0000256" key="6">
    <source>
        <dbReference type="SAM" id="Phobius"/>
    </source>
</evidence>
<dbReference type="OMA" id="ANSHKIM"/>
<keyword evidence="5 6" id="KW-0472">Membrane</keyword>
<reference evidence="7" key="1">
    <citation type="submission" date="2025-05" db="UniProtKB">
        <authorList>
            <consortium name="RefSeq"/>
        </authorList>
    </citation>
    <scope>NUCLEOTIDE SEQUENCE [LARGE SCALE GENOMIC DNA]</scope>
    <source>
        <strain evidence="7">14028-0561.14</strain>
    </source>
</reference>
<evidence type="ECO:0000256" key="1">
    <source>
        <dbReference type="ARBA" id="ARBA00004370"/>
    </source>
</evidence>
<protein>
    <submittedName>
        <fullName evidence="8">Transmembrane protein 14 homolog</fullName>
    </submittedName>
</protein>
<dbReference type="GO" id="GO:0070453">
    <property type="term" value="P:regulation of heme biosynthetic process"/>
    <property type="evidence" value="ECO:0007669"/>
    <property type="project" value="TreeGrafter"/>
</dbReference>
<accession>A0A6P4IY73</accession>
<evidence type="ECO:0000256" key="2">
    <source>
        <dbReference type="ARBA" id="ARBA00007590"/>
    </source>
</evidence>
<organism evidence="7 8">
    <name type="scientific">Drosophila kikkawai</name>
    <name type="common">Fruit fly</name>
    <dbReference type="NCBI Taxonomy" id="30033"/>
    <lineage>
        <taxon>Eukaryota</taxon>
        <taxon>Metazoa</taxon>
        <taxon>Ecdysozoa</taxon>
        <taxon>Arthropoda</taxon>
        <taxon>Hexapoda</taxon>
        <taxon>Insecta</taxon>
        <taxon>Pterygota</taxon>
        <taxon>Neoptera</taxon>
        <taxon>Endopterygota</taxon>
        <taxon>Diptera</taxon>
        <taxon>Brachycera</taxon>
        <taxon>Muscomorpha</taxon>
        <taxon>Ephydroidea</taxon>
        <taxon>Drosophilidae</taxon>
        <taxon>Drosophila</taxon>
        <taxon>Sophophora</taxon>
    </lineage>
</organism>
<sequence length="114" mass="11806">MPVDWFGYVYAATVAAGGVMGYAKAGSIPSLGAGLAFGALLGYGAHLNSQDTPRPLLQLGTSLFLAGLMGMRWNRSGKLMPAGMVCMLSVAALVKNVATYNRYLLPVPAGPRGT</sequence>
<dbReference type="Proteomes" id="UP001652661">
    <property type="component" value="Chromosome 2R"/>
</dbReference>
<name>A0A6P4IY73_DROKI</name>
<evidence type="ECO:0000256" key="3">
    <source>
        <dbReference type="ARBA" id="ARBA00022692"/>
    </source>
</evidence>
<dbReference type="Pfam" id="PF03647">
    <property type="entry name" value="Tmemb_14"/>
    <property type="match status" value="1"/>
</dbReference>
<dbReference type="GO" id="GO:0031966">
    <property type="term" value="C:mitochondrial membrane"/>
    <property type="evidence" value="ECO:0007669"/>
    <property type="project" value="TreeGrafter"/>
</dbReference>